<proteinExistence type="predicted"/>
<protein>
    <submittedName>
        <fullName evidence="1">Uncharacterized protein</fullName>
    </submittedName>
</protein>
<gene>
    <name evidence="1" type="ORF">GCG54_00007665</name>
</gene>
<keyword evidence="2" id="KW-1185">Reference proteome</keyword>
<organism evidence="1 2">
    <name type="scientific">Colletotrichum gloeosporioides</name>
    <name type="common">Anthracnose fungus</name>
    <name type="synonym">Glomerella cingulata</name>
    <dbReference type="NCBI Taxonomy" id="474922"/>
    <lineage>
        <taxon>Eukaryota</taxon>
        <taxon>Fungi</taxon>
        <taxon>Dikarya</taxon>
        <taxon>Ascomycota</taxon>
        <taxon>Pezizomycotina</taxon>
        <taxon>Sordariomycetes</taxon>
        <taxon>Hypocreomycetidae</taxon>
        <taxon>Glomerellales</taxon>
        <taxon>Glomerellaceae</taxon>
        <taxon>Colletotrichum</taxon>
        <taxon>Colletotrichum gloeosporioides species complex</taxon>
    </lineage>
</organism>
<accession>A0A8H4CQ63</accession>
<dbReference type="AlphaFoldDB" id="A0A8H4CQ63"/>
<dbReference type="Proteomes" id="UP000613401">
    <property type="component" value="Unassembled WGS sequence"/>
</dbReference>
<comment type="caution">
    <text evidence="1">The sequence shown here is derived from an EMBL/GenBank/DDBJ whole genome shotgun (WGS) entry which is preliminary data.</text>
</comment>
<name>A0A8H4CQ63_COLGL</name>
<reference evidence="1" key="1">
    <citation type="journal article" date="2020" name="Phytopathology">
        <title>Genome sequence and comparative analysis of Colletotrichum gloeosporioides isolated from Liriodendron leaves.</title>
        <authorList>
            <person name="Fu F.F."/>
            <person name="Hao Z."/>
            <person name="Wang P."/>
            <person name="Lu Y."/>
            <person name="Xue L.J."/>
            <person name="Wei G."/>
            <person name="Tian Y."/>
            <person name="Baishi H."/>
            <person name="Xu H."/>
            <person name="Shi J."/>
            <person name="Cheng T."/>
            <person name="Wang G."/>
            <person name="Yi Y."/>
            <person name="Chen J."/>
        </authorList>
    </citation>
    <scope>NUCLEOTIDE SEQUENCE</scope>
    <source>
        <strain evidence="1">Lc1</strain>
    </source>
</reference>
<sequence>MTNYQDVEEPILKGILGRSVGKIMMIHPEVLGAETFVYEAWPADQCATWVAKFGEFPDRDWRIVSPKRGMFFGRLKTEALCLM</sequence>
<reference evidence="1" key="2">
    <citation type="submission" date="2020-03" db="EMBL/GenBank/DDBJ databases">
        <authorList>
            <person name="Fu F.-F."/>
            <person name="Chen J."/>
        </authorList>
    </citation>
    <scope>NUCLEOTIDE SEQUENCE</scope>
    <source>
        <strain evidence="1">Lc1</strain>
    </source>
</reference>
<dbReference type="EMBL" id="WVTB01000027">
    <property type="protein sequence ID" value="KAF3807929.1"/>
    <property type="molecule type" value="Genomic_DNA"/>
</dbReference>
<dbReference type="RefSeq" id="XP_045267088.1">
    <property type="nucleotide sequence ID" value="XM_045407643.1"/>
</dbReference>
<evidence type="ECO:0000313" key="2">
    <source>
        <dbReference type="Proteomes" id="UP000613401"/>
    </source>
</evidence>
<evidence type="ECO:0000313" key="1">
    <source>
        <dbReference type="EMBL" id="KAF3807929.1"/>
    </source>
</evidence>
<dbReference type="GeneID" id="69014808"/>